<dbReference type="Proteomes" id="UP000289821">
    <property type="component" value="Unassembled WGS sequence"/>
</dbReference>
<gene>
    <name evidence="2" type="ORF">DSM04_10576</name>
</gene>
<dbReference type="AlphaFoldDB" id="A0A4Q0NTF0"/>
<feature type="transmembrane region" description="Helical" evidence="1">
    <location>
        <begin position="6"/>
        <end position="35"/>
    </location>
</feature>
<keyword evidence="1" id="KW-1133">Transmembrane helix</keyword>
<feature type="transmembrane region" description="Helical" evidence="1">
    <location>
        <begin position="86"/>
        <end position="104"/>
    </location>
</feature>
<feature type="transmembrane region" description="Helical" evidence="1">
    <location>
        <begin position="354"/>
        <end position="373"/>
    </location>
</feature>
<reference evidence="2 3" key="1">
    <citation type="submission" date="2018-07" db="EMBL/GenBank/DDBJ databases">
        <title>Leeuwenhoekiella genomics.</title>
        <authorList>
            <person name="Tahon G."/>
            <person name="Willems A."/>
        </authorList>
    </citation>
    <scope>NUCLEOTIDE SEQUENCE [LARGE SCALE GENOMIC DNA]</scope>
    <source>
        <strain evidence="2 3">R-50232</strain>
    </source>
</reference>
<proteinExistence type="predicted"/>
<feature type="transmembrane region" description="Helical" evidence="1">
    <location>
        <begin position="439"/>
        <end position="456"/>
    </location>
</feature>
<feature type="transmembrane region" description="Helical" evidence="1">
    <location>
        <begin position="242"/>
        <end position="268"/>
    </location>
</feature>
<keyword evidence="1" id="KW-0472">Membrane</keyword>
<accession>A0A4Q0NTF0</accession>
<evidence type="ECO:0008006" key="4">
    <source>
        <dbReference type="Google" id="ProtNLM"/>
    </source>
</evidence>
<sequence>MGIILIFAVTFEVIIFPSLANALGCLMAILSYWIFSRFLYKKYVVLFPFAFLMYLSMYLYRYLPLLATIVEGKPITYGFERPVETFFYEIILFVVSSLAFYFACRIPRNSPKNNILQNALYQIGFFRITKETIWVIGFIGFGARILSFSFGDIQYGDISGKFTEGFIYLIYAPLILLFPHLLGLENNYSKRKVWTYAAIVFIVNIASNSRQHMIAPIAIALILFFLYLVLENIKLIKIISPVKIFGILAFFLFGLNFLSDISLAILYTRAVRGDIGKMELFERTIETYNNDKILTSLKSIKNGESEELTSYSEGWTETYIDNFMLNRYANMRISDETLYYAEKKGYDNPQMKEFMANSLISLLPTPVLGIFGIKLDKSEFQFSRGDLLYGKGYGGYRVTSHVADGLATFGFLYFPLQFVIFFFIFKLLNCFVFHTSRGIYYAPYALISVFTFIGFFRNANGILMDISYILRGYWQGILTFMISIFLANLISKIFFTRFNRNSMILQNEK</sequence>
<evidence type="ECO:0000313" key="2">
    <source>
        <dbReference type="EMBL" id="RXG13098.1"/>
    </source>
</evidence>
<feature type="transmembrane region" description="Helical" evidence="1">
    <location>
        <begin position="165"/>
        <end position="184"/>
    </location>
</feature>
<feature type="transmembrane region" description="Helical" evidence="1">
    <location>
        <begin position="406"/>
        <end position="427"/>
    </location>
</feature>
<comment type="caution">
    <text evidence="2">The sequence shown here is derived from an EMBL/GenBank/DDBJ whole genome shotgun (WGS) entry which is preliminary data.</text>
</comment>
<keyword evidence="1" id="KW-0812">Transmembrane</keyword>
<organism evidence="2 3">
    <name type="scientific">Leeuwenhoekiella aestuarii</name>
    <dbReference type="NCBI Taxonomy" id="2249426"/>
    <lineage>
        <taxon>Bacteria</taxon>
        <taxon>Pseudomonadati</taxon>
        <taxon>Bacteroidota</taxon>
        <taxon>Flavobacteriia</taxon>
        <taxon>Flavobacteriales</taxon>
        <taxon>Flavobacteriaceae</taxon>
        <taxon>Leeuwenhoekiella</taxon>
    </lineage>
</organism>
<evidence type="ECO:0000256" key="1">
    <source>
        <dbReference type="SAM" id="Phobius"/>
    </source>
</evidence>
<name>A0A4Q0NTF0_9FLAO</name>
<feature type="transmembrane region" description="Helical" evidence="1">
    <location>
        <begin position="42"/>
        <end position="60"/>
    </location>
</feature>
<dbReference type="EMBL" id="QOVI01000005">
    <property type="protein sequence ID" value="RXG13098.1"/>
    <property type="molecule type" value="Genomic_DNA"/>
</dbReference>
<keyword evidence="3" id="KW-1185">Reference proteome</keyword>
<evidence type="ECO:0000313" key="3">
    <source>
        <dbReference type="Proteomes" id="UP000289821"/>
    </source>
</evidence>
<protein>
    <recommendedName>
        <fullName evidence="4">Oligosaccharide repeat unit polymerase</fullName>
    </recommendedName>
</protein>
<feature type="transmembrane region" description="Helical" evidence="1">
    <location>
        <begin position="476"/>
        <end position="495"/>
    </location>
</feature>
<feature type="transmembrane region" description="Helical" evidence="1">
    <location>
        <begin position="213"/>
        <end position="230"/>
    </location>
</feature>
<feature type="transmembrane region" description="Helical" evidence="1">
    <location>
        <begin position="133"/>
        <end position="153"/>
    </location>
</feature>